<organism evidence="12 13">
    <name type="scientific">Lichenifustis flavocetrariae</name>
    <dbReference type="NCBI Taxonomy" id="2949735"/>
    <lineage>
        <taxon>Bacteria</taxon>
        <taxon>Pseudomonadati</taxon>
        <taxon>Pseudomonadota</taxon>
        <taxon>Alphaproteobacteria</taxon>
        <taxon>Hyphomicrobiales</taxon>
        <taxon>Lichenihabitantaceae</taxon>
        <taxon>Lichenifustis</taxon>
    </lineage>
</organism>
<dbReference type="SUPFAM" id="SSF52540">
    <property type="entry name" value="P-loop containing nucleoside triphosphate hydrolases"/>
    <property type="match status" value="3"/>
</dbReference>
<dbReference type="EC" id="3.6.4.-" evidence="9"/>
<dbReference type="AlphaFoldDB" id="A0AA42CLY4"/>
<protein>
    <recommendedName>
        <fullName evidence="9">Transcription-repair-coupling factor</fullName>
        <shortName evidence="9">TRCF</shortName>
        <ecNumber evidence="9">3.6.4.-</ecNumber>
    </recommendedName>
</protein>
<dbReference type="GO" id="GO:0006355">
    <property type="term" value="P:regulation of DNA-templated transcription"/>
    <property type="evidence" value="ECO:0007669"/>
    <property type="project" value="UniProtKB-UniRule"/>
</dbReference>
<keyword evidence="8 9" id="KW-0234">DNA repair</keyword>
<comment type="similarity">
    <text evidence="9">In the N-terminal section; belongs to the UvrB family.</text>
</comment>
<dbReference type="InterPro" id="IPR004576">
    <property type="entry name" value="Mfd"/>
</dbReference>
<dbReference type="InterPro" id="IPR014001">
    <property type="entry name" value="Helicase_ATP-bd"/>
</dbReference>
<dbReference type="GO" id="GO:0016787">
    <property type="term" value="F:hydrolase activity"/>
    <property type="evidence" value="ECO:0007669"/>
    <property type="project" value="UniProtKB-KW"/>
</dbReference>
<evidence type="ECO:0000256" key="3">
    <source>
        <dbReference type="ARBA" id="ARBA00022763"/>
    </source>
</evidence>
<keyword evidence="6 9" id="KW-0067">ATP-binding</keyword>
<dbReference type="Proteomes" id="UP001165667">
    <property type="component" value="Unassembled WGS sequence"/>
</dbReference>
<dbReference type="Pfam" id="PF00271">
    <property type="entry name" value="Helicase_C"/>
    <property type="match status" value="1"/>
</dbReference>
<evidence type="ECO:0000256" key="8">
    <source>
        <dbReference type="ARBA" id="ARBA00023204"/>
    </source>
</evidence>
<dbReference type="PROSITE" id="PS51194">
    <property type="entry name" value="HELICASE_CTER"/>
    <property type="match status" value="1"/>
</dbReference>
<dbReference type="SMART" id="SM01058">
    <property type="entry name" value="CarD_TRCF"/>
    <property type="match status" value="1"/>
</dbReference>
<comment type="function">
    <text evidence="9">Couples transcription and DNA repair by recognizing RNA polymerase (RNAP) stalled at DNA lesions. Mediates ATP-dependent release of RNAP and its truncated transcript from the DNA, and recruitment of nucleotide excision repair machinery to the damaged site.</text>
</comment>
<dbReference type="InterPro" id="IPR036101">
    <property type="entry name" value="CarD-like/TRCF_RID_sf"/>
</dbReference>
<dbReference type="Gene3D" id="2.40.10.170">
    <property type="match status" value="1"/>
</dbReference>
<evidence type="ECO:0000256" key="1">
    <source>
        <dbReference type="ARBA" id="ARBA00022490"/>
    </source>
</evidence>
<dbReference type="GO" id="GO:0005737">
    <property type="term" value="C:cytoplasm"/>
    <property type="evidence" value="ECO:0007669"/>
    <property type="project" value="UniProtKB-SubCell"/>
</dbReference>
<dbReference type="Gene3D" id="3.40.50.11180">
    <property type="match status" value="2"/>
</dbReference>
<comment type="similarity">
    <text evidence="9">In the C-terminal section; belongs to the helicase family. RecG subfamily.</text>
</comment>
<feature type="domain" description="Helicase ATP-binding" evidence="10">
    <location>
        <begin position="561"/>
        <end position="722"/>
    </location>
</feature>
<dbReference type="Pfam" id="PF00270">
    <property type="entry name" value="DEAD"/>
    <property type="match status" value="1"/>
</dbReference>
<dbReference type="InterPro" id="IPR037235">
    <property type="entry name" value="TRCF-like_C_D7"/>
</dbReference>
<dbReference type="Gene3D" id="3.40.50.300">
    <property type="entry name" value="P-loop containing nucleotide triphosphate hydrolases"/>
    <property type="match status" value="2"/>
</dbReference>
<evidence type="ECO:0000313" key="12">
    <source>
        <dbReference type="EMBL" id="MCW6512109.1"/>
    </source>
</evidence>
<dbReference type="EMBL" id="JAMOIM010000040">
    <property type="protein sequence ID" value="MCW6512109.1"/>
    <property type="molecule type" value="Genomic_DNA"/>
</dbReference>
<dbReference type="Pfam" id="PF03461">
    <property type="entry name" value="TRCF"/>
    <property type="match status" value="1"/>
</dbReference>
<evidence type="ECO:0000256" key="4">
    <source>
        <dbReference type="ARBA" id="ARBA00022801"/>
    </source>
</evidence>
<dbReference type="PROSITE" id="PS51192">
    <property type="entry name" value="HELICASE_ATP_BIND_1"/>
    <property type="match status" value="1"/>
</dbReference>
<dbReference type="RefSeq" id="WP_282588486.1">
    <property type="nucleotide sequence ID" value="NZ_JAMOIM010000040.1"/>
</dbReference>
<dbReference type="Pfam" id="PF17757">
    <property type="entry name" value="UvrB_inter"/>
    <property type="match status" value="1"/>
</dbReference>
<evidence type="ECO:0000256" key="7">
    <source>
        <dbReference type="ARBA" id="ARBA00023125"/>
    </source>
</evidence>
<reference evidence="12" key="1">
    <citation type="submission" date="2022-05" db="EMBL/GenBank/DDBJ databases">
        <authorList>
            <person name="Pankratov T."/>
        </authorList>
    </citation>
    <scope>NUCLEOTIDE SEQUENCE</scope>
    <source>
        <strain evidence="12">BP6-180914</strain>
    </source>
</reference>
<dbReference type="GO" id="GO:0005524">
    <property type="term" value="F:ATP binding"/>
    <property type="evidence" value="ECO:0007669"/>
    <property type="project" value="UniProtKB-UniRule"/>
</dbReference>
<evidence type="ECO:0000256" key="5">
    <source>
        <dbReference type="ARBA" id="ARBA00022806"/>
    </source>
</evidence>
<evidence type="ECO:0000256" key="9">
    <source>
        <dbReference type="HAMAP-Rule" id="MF_00969"/>
    </source>
</evidence>
<dbReference type="Gene3D" id="3.30.2060.10">
    <property type="entry name" value="Penicillin-binding protein 1b domain"/>
    <property type="match status" value="1"/>
</dbReference>
<keyword evidence="5 12" id="KW-0347">Helicase</keyword>
<keyword evidence="7 9" id="KW-0238">DNA-binding</keyword>
<dbReference type="SUPFAM" id="SSF141259">
    <property type="entry name" value="CarD-like"/>
    <property type="match status" value="1"/>
</dbReference>
<dbReference type="SMART" id="SM00490">
    <property type="entry name" value="HELICc"/>
    <property type="match status" value="1"/>
</dbReference>
<dbReference type="InterPro" id="IPR001650">
    <property type="entry name" value="Helicase_C-like"/>
</dbReference>
<dbReference type="InterPro" id="IPR041471">
    <property type="entry name" value="UvrB_inter"/>
</dbReference>
<keyword evidence="3 9" id="KW-0227">DNA damage</keyword>
<dbReference type="InterPro" id="IPR003711">
    <property type="entry name" value="CarD-like/TRCF_RID"/>
</dbReference>
<evidence type="ECO:0000259" key="10">
    <source>
        <dbReference type="PROSITE" id="PS51192"/>
    </source>
</evidence>
<dbReference type="InterPro" id="IPR047112">
    <property type="entry name" value="RecG/Mfd"/>
</dbReference>
<evidence type="ECO:0000259" key="11">
    <source>
        <dbReference type="PROSITE" id="PS51194"/>
    </source>
</evidence>
<dbReference type="SUPFAM" id="SSF143517">
    <property type="entry name" value="TRCF domain-like"/>
    <property type="match status" value="1"/>
</dbReference>
<dbReference type="PANTHER" id="PTHR47964:SF1">
    <property type="entry name" value="ATP-DEPENDENT DNA HELICASE HOMOLOG RECG, CHLOROPLASTIC"/>
    <property type="match status" value="1"/>
</dbReference>
<keyword evidence="1 9" id="KW-0963">Cytoplasm</keyword>
<dbReference type="HAMAP" id="MF_00969">
    <property type="entry name" value="TRCF"/>
    <property type="match status" value="1"/>
</dbReference>
<name>A0AA42CLY4_9HYPH</name>
<evidence type="ECO:0000256" key="2">
    <source>
        <dbReference type="ARBA" id="ARBA00022741"/>
    </source>
</evidence>
<dbReference type="GO" id="GO:0003684">
    <property type="term" value="F:damaged DNA binding"/>
    <property type="evidence" value="ECO:0007669"/>
    <property type="project" value="InterPro"/>
</dbReference>
<dbReference type="GO" id="GO:0000716">
    <property type="term" value="P:transcription-coupled nucleotide-excision repair, DNA damage recognition"/>
    <property type="evidence" value="ECO:0007669"/>
    <property type="project" value="UniProtKB-UniRule"/>
</dbReference>
<proteinExistence type="inferred from homology"/>
<dbReference type="InterPro" id="IPR005118">
    <property type="entry name" value="TRCF_C"/>
</dbReference>
<dbReference type="GO" id="GO:0003678">
    <property type="term" value="F:DNA helicase activity"/>
    <property type="evidence" value="ECO:0007669"/>
    <property type="project" value="TreeGrafter"/>
</dbReference>
<accession>A0AA42CLY4</accession>
<gene>
    <name evidence="9" type="primary">mfd</name>
    <name evidence="12" type="ORF">M8523_29695</name>
</gene>
<dbReference type="InterPro" id="IPR027417">
    <property type="entry name" value="P-loop_NTPase"/>
</dbReference>
<dbReference type="PANTHER" id="PTHR47964">
    <property type="entry name" value="ATP-DEPENDENT DNA HELICASE HOMOLOG RECG, CHLOROPLASTIC"/>
    <property type="match status" value="1"/>
</dbReference>
<dbReference type="Pfam" id="PF02559">
    <property type="entry name" value="CarD_TRCF_RID"/>
    <property type="match status" value="1"/>
</dbReference>
<dbReference type="SMART" id="SM00487">
    <property type="entry name" value="DEXDc"/>
    <property type="match status" value="1"/>
</dbReference>
<dbReference type="SMART" id="SM00982">
    <property type="entry name" value="TRCF"/>
    <property type="match status" value="1"/>
</dbReference>
<dbReference type="InterPro" id="IPR011545">
    <property type="entry name" value="DEAD/DEAH_box_helicase_dom"/>
</dbReference>
<evidence type="ECO:0000256" key="6">
    <source>
        <dbReference type="ARBA" id="ARBA00022840"/>
    </source>
</evidence>
<sequence length="1081" mass="117707">MNASVSLLAVRLLAEIDRRRPMGLIVVVDGEQKAEALKRLLVQLAPDLVAHYLPAWDCLPYDRAAPSPDIMGHRMRVLSELKKHTGMDIMVTTPEALLQRLPPLASLPNPLVIKRGVAFDVAAFGQACGQMGYTHADRVDDPGHVAIRGEVVDVFPPVRRPYRIGLCNGNVTTIHTYDPVSQRSTGEVAAIRIDAVSEVILSEEAAERFPGMEHWLPDFYPETTTLLEICGEAKLVVEPAASARLHQLFGQIHDAHRDRVTVDKTNATEARNALAPERLYLSEEEWKAAKTRVQDFPSLERAVEVPRFCLDDKPGHAFVSYVKSCRDAGLRIVLGAARERDLATLVKQAERAIGEAPIRLTQWADLPTDAGAVGLLRLSADHGFADEESGIVLITAADLIGHHARVLSAHAVPTPWHLGDGDFAIGDAVIHLDHGVGVLKGLETIEAGETSGGDAVRLTYAKETDLIIPVEEMSRIWRYGPASEDLALDKLDTQTWQKRRAKIAKEIEETARSLVEMARERTKIQAPKIVPPRRDYERFVEGFAFAPTADQMHAIDDCLRDLAACRPMDRLVVGDVGFGKTEVALRAAAAAVLAGWQVAIVAPTTVLVRQHLHQFKQRFSELGIGVAELSRSVAQGEAEQVKAGLADGSIRLVVGTQALAAPDIVFHKPGLVIVDEEQRFGTADKARIRRLGQGVHMLTLTATPIPRTLQTALVGLQDLSIIATPPARRRPIRTLLAPFDPATIHTALVKEKARGGQSFVVVPRIEDLEPLAATLLGLMPDFKILVGHGRMDSQDVDETMTAFAGGDGDVLLATSIIESGLDVPRANTMVICDADRFGLAELHQLRGRVGRGRQQGVCYLMTQGDRAMSPVTERRLSTLARLDRLGSGMAISAQDLDARGAGDLLGDEQAGHVNLIGLGLYQHLLQRAIRNVAGEAADEWTPDLRMGDAGKLPSDYIPEDEVRINLYARIARAVDVHEVDLLAEEVEDRFGPMPEATSALFAQARLKSLCRSHRIARVDAGPKAIAFTPCPGTTAEALLEQTSLHEQATSRVKGGRLLFDTASIGMGERMQRSAEILHAMA</sequence>
<comment type="caution">
    <text evidence="12">The sequence shown here is derived from an EMBL/GenBank/DDBJ whole genome shotgun (WGS) entry which is preliminary data.</text>
</comment>
<keyword evidence="2 9" id="KW-0547">Nucleotide-binding</keyword>
<evidence type="ECO:0000313" key="13">
    <source>
        <dbReference type="Proteomes" id="UP001165667"/>
    </source>
</evidence>
<keyword evidence="4 9" id="KW-0378">Hydrolase</keyword>
<feature type="domain" description="Helicase C-terminal" evidence="11">
    <location>
        <begin position="743"/>
        <end position="897"/>
    </location>
</feature>
<dbReference type="Gene3D" id="3.90.1150.50">
    <property type="entry name" value="Transcription-repair-coupling factor, D7 domain"/>
    <property type="match status" value="1"/>
</dbReference>
<keyword evidence="13" id="KW-1185">Reference proteome</keyword>
<comment type="subcellular location">
    <subcellularLocation>
        <location evidence="9">Cytoplasm</location>
    </subcellularLocation>
</comment>